<evidence type="ECO:0000256" key="5">
    <source>
        <dbReference type="ARBA" id="ARBA00023163"/>
    </source>
</evidence>
<dbReference type="HOGENOM" id="CLU_039613_16_3_6"/>
<dbReference type="Gene3D" id="3.40.190.290">
    <property type="match status" value="1"/>
</dbReference>
<evidence type="ECO:0000259" key="6">
    <source>
        <dbReference type="PROSITE" id="PS50931"/>
    </source>
</evidence>
<comment type="caution">
    <text evidence="7">The sequence shown here is derived from an EMBL/GenBank/DDBJ whole genome shotgun (WGS) entry which is preliminary data.</text>
</comment>
<proteinExistence type="inferred from homology"/>
<dbReference type="Pfam" id="PF00126">
    <property type="entry name" value="HTH_1"/>
    <property type="match status" value="1"/>
</dbReference>
<accession>D4E6C1</accession>
<dbReference type="SUPFAM" id="SSF53850">
    <property type="entry name" value="Periplasmic binding protein-like II"/>
    <property type="match status" value="1"/>
</dbReference>
<organism evidence="7 8">
    <name type="scientific">Serratia odorifera DSM 4582</name>
    <dbReference type="NCBI Taxonomy" id="667129"/>
    <lineage>
        <taxon>Bacteria</taxon>
        <taxon>Pseudomonadati</taxon>
        <taxon>Pseudomonadota</taxon>
        <taxon>Gammaproteobacteria</taxon>
        <taxon>Enterobacterales</taxon>
        <taxon>Yersiniaceae</taxon>
        <taxon>Serratia</taxon>
    </lineage>
</organism>
<protein>
    <submittedName>
        <fullName evidence="7">LysR substrate binding domain protein</fullName>
    </submittedName>
</protein>
<dbReference type="InterPro" id="IPR036390">
    <property type="entry name" value="WH_DNA-bd_sf"/>
</dbReference>
<dbReference type="STRING" id="667129.HMPREF0758_3721"/>
<keyword evidence="2" id="KW-0678">Repressor</keyword>
<dbReference type="PANTHER" id="PTHR30537:SF17">
    <property type="entry name" value="LYSR-FAMILY REGULATORY PROTEIN"/>
    <property type="match status" value="1"/>
</dbReference>
<dbReference type="GO" id="GO:0043565">
    <property type="term" value="F:sequence-specific DNA binding"/>
    <property type="evidence" value="ECO:0007669"/>
    <property type="project" value="TreeGrafter"/>
</dbReference>
<gene>
    <name evidence="7" type="ORF">HMPREF0758_3721</name>
</gene>
<evidence type="ECO:0000256" key="4">
    <source>
        <dbReference type="ARBA" id="ARBA00023125"/>
    </source>
</evidence>
<dbReference type="AlphaFoldDB" id="D4E6C1"/>
<feature type="domain" description="HTH lysR-type" evidence="6">
    <location>
        <begin position="17"/>
        <end position="74"/>
    </location>
</feature>
<sequence>MIAIIAMIDPLRGCEMDKLAAMQTFIRVVESGAFSRAATLLDLPKSTVTRQIQALEQQLNITLLHRTSRRLTLTEQGRAYYQGAVQWLEQLRQFEGGVIGAGQAPSGVIHVSMPHTLAYHKVIPHLTDFYRRYPDIQLTLNLANHAIDPIEAQVDCVVRIGALMNDTLIARSLGTLERITCASPDYLQRHGTPTHPNALRRDHQMIHVVSPQSGKPFIHQLLRQDERVTLDGDWRFAVNDANAALHAARAGLGVVTTYHFLAEEALRRGELVPILPDWQCEPAAVHIAWPENRHLASKVRYFIDWIRELFNR</sequence>
<keyword evidence="5" id="KW-0804">Transcription</keyword>
<dbReference type="Gene3D" id="1.10.10.10">
    <property type="entry name" value="Winged helix-like DNA-binding domain superfamily/Winged helix DNA-binding domain"/>
    <property type="match status" value="1"/>
</dbReference>
<dbReference type="Pfam" id="PF03466">
    <property type="entry name" value="LysR_substrate"/>
    <property type="match status" value="1"/>
</dbReference>
<dbReference type="PANTHER" id="PTHR30537">
    <property type="entry name" value="HTH-TYPE TRANSCRIPTIONAL REGULATOR"/>
    <property type="match status" value="1"/>
</dbReference>
<dbReference type="FunFam" id="1.10.10.10:FF:000001">
    <property type="entry name" value="LysR family transcriptional regulator"/>
    <property type="match status" value="1"/>
</dbReference>
<comment type="similarity">
    <text evidence="1">Belongs to the LysR transcriptional regulatory family.</text>
</comment>
<dbReference type="InterPro" id="IPR005119">
    <property type="entry name" value="LysR_subst-bd"/>
</dbReference>
<dbReference type="GO" id="GO:0003700">
    <property type="term" value="F:DNA-binding transcription factor activity"/>
    <property type="evidence" value="ECO:0007669"/>
    <property type="project" value="InterPro"/>
</dbReference>
<dbReference type="GO" id="GO:0006351">
    <property type="term" value="P:DNA-templated transcription"/>
    <property type="evidence" value="ECO:0007669"/>
    <property type="project" value="TreeGrafter"/>
</dbReference>
<dbReference type="InterPro" id="IPR058163">
    <property type="entry name" value="LysR-type_TF_proteobact-type"/>
</dbReference>
<evidence type="ECO:0000256" key="3">
    <source>
        <dbReference type="ARBA" id="ARBA00023015"/>
    </source>
</evidence>
<evidence type="ECO:0000256" key="2">
    <source>
        <dbReference type="ARBA" id="ARBA00022491"/>
    </source>
</evidence>
<keyword evidence="3" id="KW-0805">Transcription regulation</keyword>
<dbReference type="EMBL" id="ADBY01000051">
    <property type="protein sequence ID" value="EFE94850.1"/>
    <property type="molecule type" value="Genomic_DNA"/>
</dbReference>
<evidence type="ECO:0000256" key="1">
    <source>
        <dbReference type="ARBA" id="ARBA00009437"/>
    </source>
</evidence>
<dbReference type="SUPFAM" id="SSF46785">
    <property type="entry name" value="Winged helix' DNA-binding domain"/>
    <property type="match status" value="1"/>
</dbReference>
<reference evidence="7 8" key="1">
    <citation type="submission" date="2010-01" db="EMBL/GenBank/DDBJ databases">
        <authorList>
            <person name="Muzny D."/>
            <person name="Qin X."/>
            <person name="Deng J."/>
            <person name="Jiang H."/>
            <person name="Liu Y."/>
            <person name="Qu J."/>
            <person name="Song X.-Z."/>
            <person name="Zhang L."/>
            <person name="Thornton R."/>
            <person name="Coyle M."/>
            <person name="Francisco L."/>
            <person name="Jackson L."/>
            <person name="Javaid M."/>
            <person name="Korchina V."/>
            <person name="Kovar C."/>
            <person name="Mata R."/>
            <person name="Mathew T."/>
            <person name="Ngo R."/>
            <person name="Nguyen L."/>
            <person name="Nguyen N."/>
            <person name="Okwuonu G."/>
            <person name="Ongeri F."/>
            <person name="Pham C."/>
            <person name="Simmons D."/>
            <person name="Wilczek-Boney K."/>
            <person name="Hale W."/>
            <person name="Jakkamsetti A."/>
            <person name="Pham P."/>
            <person name="Ruth R."/>
            <person name="San Lucas F."/>
            <person name="Warren J."/>
            <person name="Zhang J."/>
            <person name="Zhao Z."/>
            <person name="Zhou C."/>
            <person name="Zhu D."/>
            <person name="Lee S."/>
            <person name="Bess C."/>
            <person name="Blankenburg K."/>
            <person name="Forbes L."/>
            <person name="Fu Q."/>
            <person name="Gubbala S."/>
            <person name="Hirani K."/>
            <person name="Jayaseelan J.C."/>
            <person name="Lara F."/>
            <person name="Munidasa M."/>
            <person name="Palculict T."/>
            <person name="Patil S."/>
            <person name="Pu L.-L."/>
            <person name="Saada N."/>
            <person name="Tang L."/>
            <person name="Weissenberger G."/>
            <person name="Zhu Y."/>
            <person name="Hemphill L."/>
            <person name="Shang Y."/>
            <person name="Youmans B."/>
            <person name="Ayvaz T."/>
            <person name="Ross M."/>
            <person name="Santibanez J."/>
            <person name="Aqrawi P."/>
            <person name="Gross S."/>
            <person name="Joshi V."/>
            <person name="Fowler G."/>
            <person name="Nazareth L."/>
            <person name="Reid J."/>
            <person name="Worley K."/>
            <person name="Petrosino J."/>
            <person name="Highlander S."/>
            <person name="Gibbs R."/>
        </authorList>
    </citation>
    <scope>NUCLEOTIDE SEQUENCE [LARGE SCALE GENOMIC DNA]</scope>
    <source>
        <strain evidence="7 8">DSM 4582</strain>
    </source>
</reference>
<dbReference type="InterPro" id="IPR036388">
    <property type="entry name" value="WH-like_DNA-bd_sf"/>
</dbReference>
<evidence type="ECO:0000313" key="8">
    <source>
        <dbReference type="Proteomes" id="UP000005723"/>
    </source>
</evidence>
<keyword evidence="8" id="KW-1185">Reference proteome</keyword>
<keyword evidence="4" id="KW-0238">DNA-binding</keyword>
<evidence type="ECO:0000313" key="7">
    <source>
        <dbReference type="EMBL" id="EFE94850.1"/>
    </source>
</evidence>
<dbReference type="InterPro" id="IPR000847">
    <property type="entry name" value="LysR_HTH_N"/>
</dbReference>
<dbReference type="PROSITE" id="PS50931">
    <property type="entry name" value="HTH_LYSR"/>
    <property type="match status" value="1"/>
</dbReference>
<name>D4E6C1_SEROD</name>
<dbReference type="Proteomes" id="UP000005723">
    <property type="component" value="Unassembled WGS sequence"/>
</dbReference>